<dbReference type="AlphaFoldDB" id="A0A521AZM0"/>
<feature type="signal peptide" evidence="1">
    <location>
        <begin position="1"/>
        <end position="21"/>
    </location>
</feature>
<name>A0A521AZM0_9BACT</name>
<dbReference type="PROSITE" id="PS51257">
    <property type="entry name" value="PROKAR_LIPOPROTEIN"/>
    <property type="match status" value="1"/>
</dbReference>
<proteinExistence type="predicted"/>
<feature type="chain" id="PRO_5021903072" description="Carboxypeptidase regulatory-like domain-containing protein" evidence="1">
    <location>
        <begin position="22"/>
        <end position="444"/>
    </location>
</feature>
<reference evidence="2 3" key="1">
    <citation type="submission" date="2017-05" db="EMBL/GenBank/DDBJ databases">
        <authorList>
            <person name="Varghese N."/>
            <person name="Submissions S."/>
        </authorList>
    </citation>
    <scope>NUCLEOTIDE SEQUENCE [LARGE SCALE GENOMIC DNA]</scope>
    <source>
        <strain evidence="2 3">DSM 21194</strain>
    </source>
</reference>
<dbReference type="EMBL" id="FXTH01000002">
    <property type="protein sequence ID" value="SMO40304.1"/>
    <property type="molecule type" value="Genomic_DNA"/>
</dbReference>
<dbReference type="OrthoDB" id="1523660at2"/>
<evidence type="ECO:0000313" key="3">
    <source>
        <dbReference type="Proteomes" id="UP000317593"/>
    </source>
</evidence>
<keyword evidence="3" id="KW-1185">Reference proteome</keyword>
<evidence type="ECO:0008006" key="4">
    <source>
        <dbReference type="Google" id="ProtNLM"/>
    </source>
</evidence>
<dbReference type="RefSeq" id="WP_142712925.1">
    <property type="nucleotide sequence ID" value="NZ_FXTH01000002.1"/>
</dbReference>
<evidence type="ECO:0000256" key="1">
    <source>
        <dbReference type="SAM" id="SignalP"/>
    </source>
</evidence>
<evidence type="ECO:0000313" key="2">
    <source>
        <dbReference type="EMBL" id="SMO40304.1"/>
    </source>
</evidence>
<protein>
    <recommendedName>
        <fullName evidence="4">Carboxypeptidase regulatory-like domain-containing protein</fullName>
    </recommendedName>
</protein>
<accession>A0A521AZM0</accession>
<gene>
    <name evidence="2" type="ORF">SAMN06265218_10233</name>
</gene>
<keyword evidence="1" id="KW-0732">Signal</keyword>
<dbReference type="Proteomes" id="UP000317593">
    <property type="component" value="Unassembled WGS sequence"/>
</dbReference>
<sequence>MKSKQIRNLVLVLATAMLSFACSDFTTSSDNSSGNATVNGQVEKSEANKAAGSRGHASVEGATVTVARITTDGSLESIGNAQAKTNAQGEFSLEVDANAATNASEKIIVRAEKSGQQWKAFLYDKLQNGSSIELKPLTVESTGEANVYQEVVANDESGLVSKADIEAYIDAEAGTAIKENGEAASAFAEALVEEAHARARYFADQGIEVTEEQLEEIKDVKAEALANLNASLYASSSQSARAEAYGTFISTIASAHVEAGVDADAYAKAKKAANTLVVEKAAELSDAAQSEIRAKAALLVAVAVDNAVQARMKAAEAADASVQAAVDAGMELRSALRTKTMAGASEVKSLFAAYNQTIMDLLKQEFSASSETIVSINSEVNGTAGAKATLESNIEASADTEAIVEAYTTFYSTVESLVDNLLTLSSDAEAEVVADLLILINIGN</sequence>
<organism evidence="2 3">
    <name type="scientific">Fodinibius sediminis</name>
    <dbReference type="NCBI Taxonomy" id="1214077"/>
    <lineage>
        <taxon>Bacteria</taxon>
        <taxon>Pseudomonadati</taxon>
        <taxon>Balneolota</taxon>
        <taxon>Balneolia</taxon>
        <taxon>Balneolales</taxon>
        <taxon>Balneolaceae</taxon>
        <taxon>Fodinibius</taxon>
    </lineage>
</organism>